<evidence type="ECO:0000256" key="1">
    <source>
        <dbReference type="SAM" id="Coils"/>
    </source>
</evidence>
<accession>A0A0T9PJ72</accession>
<dbReference type="Proteomes" id="UP000038204">
    <property type="component" value="Unassembled WGS sequence"/>
</dbReference>
<dbReference type="AlphaFoldDB" id="A0A0T9PJ72"/>
<dbReference type="RefSeq" id="WP_049598658.1">
    <property type="nucleotide sequence ID" value="NZ_CPZI01000001.1"/>
</dbReference>
<feature type="coiled-coil region" evidence="1">
    <location>
        <begin position="39"/>
        <end position="66"/>
    </location>
</feature>
<organism evidence="2 3">
    <name type="scientific">Yersinia similis</name>
    <dbReference type="NCBI Taxonomy" id="367190"/>
    <lineage>
        <taxon>Bacteria</taxon>
        <taxon>Pseudomonadati</taxon>
        <taxon>Pseudomonadota</taxon>
        <taxon>Gammaproteobacteria</taxon>
        <taxon>Enterobacterales</taxon>
        <taxon>Yersiniaceae</taxon>
        <taxon>Yersinia</taxon>
    </lineage>
</organism>
<keyword evidence="1" id="KW-0175">Coiled coil</keyword>
<proteinExistence type="predicted"/>
<sequence length="847" mass="95332">MKSLTPQLFNGQQLHDQLRQVTQGIDQAIDWVKSTRQHAVRLDREAEQLTIKLRRTRNKAHNLSETALAAMTIGFVGQSHAGKRHLISALVANEHDRLEATLGGKTLDFWQQIWPEYQATGLVTRFSYQTVGHQTIGHESRTENEAYPVRISLLSEVDIAKIIARAFLLDCPQENPAYSLDEQQITEHLRQLMMHRQPIINAGLNSDDVIALWDSLAHHDTLRQKTLATHFWPTAIELAPYLSIDDRARLFSLLWGEHGPLTDAYRHFSYTLQHLIGAPQLLAPLSVLVDDTLLPATNGVMNIATLGDLNTPADNYVQVLPLINGNTAKPVTVSQAELTLLAVELRIPLDKPAHESTFESIELLNFPDANGPLTISTLMETATYPLASLLSQAKNAYLLERYTDQQQINLLLVCTATDQRSEVKSTGKALDYWVKQTQGVSVKVRSRRNPGLIWALTPHDQRITANLRLTTTTDAQPHDSNIKNYDEAVQRYVGNPGDSWGTLLALDARGVERMVTYLSKEVLRDIKSERLTEQLHELQRELTNNLFASWYQPSATDEQQQKQRIVEILLKALQTRTGVHGELLEQLLPSRDELHRLYLQQHLYLSPRLYQQEKKGVADLSTPLANTEPFSIGIDIDLFSDFPTPTESSLTPQARPDNDEAEYAAHVQYYWINHLRRLPDNTALLELLGVTKPTIELLVAELITASIRLDITGDLLQALADNEPVVLHRVAKADRQVSRALTVLGDFIAWLGFLQINEDKRPDSRINRGYKIFAQPPRSVSTLGISRRLTQLALTPTNSTAFYIYDWLVGLGEMIIQNVGYSASNEISPAQRQQLAAILSVIKPEND</sequence>
<dbReference type="EMBL" id="CQBK01000007">
    <property type="protein sequence ID" value="CNH68402.1"/>
    <property type="molecule type" value="Genomic_DNA"/>
</dbReference>
<dbReference type="PIRSF" id="PIRSF034586">
    <property type="entry name" value="Vir_effector_SfrC"/>
    <property type="match status" value="1"/>
</dbReference>
<evidence type="ECO:0000313" key="3">
    <source>
        <dbReference type="Proteomes" id="UP000038204"/>
    </source>
</evidence>
<dbReference type="InterPro" id="IPR017030">
    <property type="entry name" value="Vir_effector_SfrC"/>
</dbReference>
<gene>
    <name evidence="2" type="ORF">ERS008667_01241</name>
</gene>
<reference evidence="2 3" key="1">
    <citation type="submission" date="2015-03" db="EMBL/GenBank/DDBJ databases">
        <authorList>
            <person name="Murphy D."/>
        </authorList>
    </citation>
    <scope>NUCLEOTIDE SEQUENCE [LARGE SCALE GENOMIC DNA]</scope>
    <source>
        <strain evidence="2 3">Y233</strain>
    </source>
</reference>
<name>A0A0T9PJ72_9GAMM</name>
<dbReference type="Pfam" id="PF10139">
    <property type="entry name" value="Virul_Fac"/>
    <property type="match status" value="2"/>
</dbReference>
<evidence type="ECO:0000313" key="2">
    <source>
        <dbReference type="EMBL" id="CNH68402.1"/>
    </source>
</evidence>
<protein>
    <submittedName>
        <fullName evidence="2">Putative virulence factor</fullName>
    </submittedName>
</protein>